<feature type="region of interest" description="Disordered" evidence="1">
    <location>
        <begin position="1"/>
        <end position="39"/>
    </location>
</feature>
<evidence type="ECO:0000256" key="1">
    <source>
        <dbReference type="SAM" id="MobiDB-lite"/>
    </source>
</evidence>
<keyword evidence="3" id="KW-1185">Reference proteome</keyword>
<comment type="caution">
    <text evidence="2">The sequence shown here is derived from an EMBL/GenBank/DDBJ whole genome shotgun (WGS) entry which is preliminary data.</text>
</comment>
<protein>
    <submittedName>
        <fullName evidence="2">Uncharacterized protein</fullName>
    </submittedName>
</protein>
<organism evidence="2 3">
    <name type="scientific">Paenarthrobacter nicotinovorans</name>
    <name type="common">Arthrobacter nicotinovorans</name>
    <dbReference type="NCBI Taxonomy" id="29320"/>
    <lineage>
        <taxon>Bacteria</taxon>
        <taxon>Bacillati</taxon>
        <taxon>Actinomycetota</taxon>
        <taxon>Actinomycetes</taxon>
        <taxon>Micrococcales</taxon>
        <taxon>Micrococcaceae</taxon>
        <taxon>Paenarthrobacter</taxon>
    </lineage>
</organism>
<sequence>MSSPLVRRDSTMLPRRDKSLNRDITDAQTVPTNTADEEMPILGPSLRSALHCSSRIARSLAGVNATHIARRASAAFTLDPMHTLTTPGTAAERKVVATAAAQRMPEPTGERLQ</sequence>
<gene>
    <name evidence="2" type="ORF">V3C41_00385</name>
</gene>
<proteinExistence type="predicted"/>
<reference evidence="2 3" key="1">
    <citation type="journal article" date="2024" name="Appl. Microbiol. Biotechnol.">
        <title>Biosynthetic gene clusters with biotechnological applications in novel Antarctic isolates from Actinomycetota.</title>
        <authorList>
            <person name="Bruna P."/>
            <person name="Nunez-Montero K."/>
            <person name="Contreras M.J."/>
            <person name="Leal K."/>
            <person name="Garcia M."/>
            <person name="Abanto M."/>
            <person name="Barrientos L."/>
        </authorList>
    </citation>
    <scope>NUCLEOTIDE SEQUENCE [LARGE SCALE GENOMIC DNA]</scope>
    <source>
        <strain evidence="2 3">Se16.17</strain>
    </source>
</reference>
<dbReference type="RefSeq" id="WP_347781554.1">
    <property type="nucleotide sequence ID" value="NZ_JBBMFV010000001.1"/>
</dbReference>
<feature type="compositionally biased region" description="Basic and acidic residues" evidence="1">
    <location>
        <begin position="1"/>
        <end position="25"/>
    </location>
</feature>
<evidence type="ECO:0000313" key="2">
    <source>
        <dbReference type="EMBL" id="MEO3939521.1"/>
    </source>
</evidence>
<name>A0ABV0GLW3_PAENI</name>
<evidence type="ECO:0000313" key="3">
    <source>
        <dbReference type="Proteomes" id="UP001448614"/>
    </source>
</evidence>
<accession>A0ABV0GLW3</accession>
<dbReference type="Proteomes" id="UP001448614">
    <property type="component" value="Unassembled WGS sequence"/>
</dbReference>
<dbReference type="EMBL" id="JBBMFV010000001">
    <property type="protein sequence ID" value="MEO3939521.1"/>
    <property type="molecule type" value="Genomic_DNA"/>
</dbReference>